<organism evidence="2 3">
    <name type="scientific">Orbilia javanica</name>
    <dbReference type="NCBI Taxonomy" id="47235"/>
    <lineage>
        <taxon>Eukaryota</taxon>
        <taxon>Fungi</taxon>
        <taxon>Dikarya</taxon>
        <taxon>Ascomycota</taxon>
        <taxon>Pezizomycotina</taxon>
        <taxon>Orbiliomycetes</taxon>
        <taxon>Orbiliales</taxon>
        <taxon>Orbiliaceae</taxon>
        <taxon>Orbilia</taxon>
    </lineage>
</organism>
<keyword evidence="3" id="KW-1185">Reference proteome</keyword>
<dbReference type="EMBL" id="JAVHNR010000011">
    <property type="protein sequence ID" value="KAK6330778.1"/>
    <property type="molecule type" value="Genomic_DNA"/>
</dbReference>
<comment type="caution">
    <text evidence="2">The sequence shown here is derived from an EMBL/GenBank/DDBJ whole genome shotgun (WGS) entry which is preliminary data.</text>
</comment>
<evidence type="ECO:0000259" key="1">
    <source>
        <dbReference type="Pfam" id="PF12937"/>
    </source>
</evidence>
<feature type="domain" description="F-box" evidence="1">
    <location>
        <begin position="17"/>
        <end position="70"/>
    </location>
</feature>
<dbReference type="AlphaFoldDB" id="A0AAN8MFC4"/>
<dbReference type="CDD" id="cd09917">
    <property type="entry name" value="F-box_SF"/>
    <property type="match status" value="1"/>
</dbReference>
<dbReference type="InterPro" id="IPR036047">
    <property type="entry name" value="F-box-like_dom_sf"/>
</dbReference>
<sequence length="450" mass="51185">MAQSPESLSLRASSFFPTLPTETLIQIFSYNLLDGDTSERDDTPDFKFSEALRLSLVCRRFHSIITNFRLSRCDVGLCNLNLWDNLSFSTIDGFIVSFLRFGGGVFEQKFSAASNILDLYRASGRRVSHLSFILFDRVPRARDEYTRPHRYPGGLEVKLPGKDEFLTTGARLPVFISSLTEMFPNLTTIDLSEKYSRYAYVTRPDYLIPTLKNILHSCHNLKDLKLALLLDVGVSPSLAVELESLLPIPTSRVKLQTLTLIFQFIDFKAMLEPYPGIWLLSALGCLLPASVTALERLHFEIAHVRLNYDDIDNGTGYLSDAGRKWLIQAALAKRINQLDRSIPLPVLRRLKISVQYLAQKFTNIHTLHLNEDHPWLHYPSSLPLLRAISSSTKNIKTIIVYHSLRMSLEEINAYPEGFAELPGRRVGLQVLPNFDWMTGRHPVQISLYNI</sequence>
<proteinExistence type="predicted"/>
<evidence type="ECO:0000313" key="2">
    <source>
        <dbReference type="EMBL" id="KAK6330778.1"/>
    </source>
</evidence>
<gene>
    <name evidence="2" type="ORF">TWF718_002978</name>
</gene>
<evidence type="ECO:0000313" key="3">
    <source>
        <dbReference type="Proteomes" id="UP001313282"/>
    </source>
</evidence>
<name>A0AAN8MFC4_9PEZI</name>
<protein>
    <recommendedName>
        <fullName evidence="1">F-box domain-containing protein</fullName>
    </recommendedName>
</protein>
<dbReference type="Pfam" id="PF12937">
    <property type="entry name" value="F-box-like"/>
    <property type="match status" value="1"/>
</dbReference>
<dbReference type="Proteomes" id="UP001313282">
    <property type="component" value="Unassembled WGS sequence"/>
</dbReference>
<reference evidence="2 3" key="1">
    <citation type="submission" date="2019-10" db="EMBL/GenBank/DDBJ databases">
        <authorList>
            <person name="Palmer J.M."/>
        </authorList>
    </citation>
    <scope>NUCLEOTIDE SEQUENCE [LARGE SCALE GENOMIC DNA]</scope>
    <source>
        <strain evidence="2 3">TWF718</strain>
    </source>
</reference>
<dbReference type="SUPFAM" id="SSF81383">
    <property type="entry name" value="F-box domain"/>
    <property type="match status" value="1"/>
</dbReference>
<accession>A0AAN8MFC4</accession>
<dbReference type="InterPro" id="IPR001810">
    <property type="entry name" value="F-box_dom"/>
</dbReference>
<dbReference type="Gene3D" id="1.20.1280.50">
    <property type="match status" value="1"/>
</dbReference>